<evidence type="ECO:0000313" key="1">
    <source>
        <dbReference type="EMBL" id="KAH7086498.1"/>
    </source>
</evidence>
<protein>
    <submittedName>
        <fullName evidence="1">Uncharacterized protein</fullName>
    </submittedName>
</protein>
<evidence type="ECO:0000313" key="2">
    <source>
        <dbReference type="Proteomes" id="UP000813461"/>
    </source>
</evidence>
<organism evidence="1 2">
    <name type="scientific">Paraphoma chrysanthemicola</name>
    <dbReference type="NCBI Taxonomy" id="798071"/>
    <lineage>
        <taxon>Eukaryota</taxon>
        <taxon>Fungi</taxon>
        <taxon>Dikarya</taxon>
        <taxon>Ascomycota</taxon>
        <taxon>Pezizomycotina</taxon>
        <taxon>Dothideomycetes</taxon>
        <taxon>Pleosporomycetidae</taxon>
        <taxon>Pleosporales</taxon>
        <taxon>Pleosporineae</taxon>
        <taxon>Phaeosphaeriaceae</taxon>
        <taxon>Paraphoma</taxon>
    </lineage>
</organism>
<dbReference type="EMBL" id="JAGMVJ010000011">
    <property type="protein sequence ID" value="KAH7086498.1"/>
    <property type="molecule type" value="Genomic_DNA"/>
</dbReference>
<accession>A0A8K0VXB9</accession>
<proteinExistence type="predicted"/>
<gene>
    <name evidence="1" type="ORF">FB567DRAFT_549986</name>
</gene>
<sequence>MSTARGIYTKSDLETILRKRCPAALSKFPNPETFHIHLDTRGDGHPELRIGSSISKDSRGNARKVFLWVKEPTDDAPSLLYFTREHGVARPATSTKKYHFTGEGIFGKVYKDGLAHGGIAMHALFKYVMLVCGYKPVFKDRLDFPKTIAEQEEGDVRGLVIALKQIAKRSARGVRLETKAVKDGGERDIESANNLGGDDVAEDDAKAVDIAGSEKAGAGVGGDVETTLNDCGTRKRAREVDGVEDEDAKLAKRLCAGY</sequence>
<dbReference type="Proteomes" id="UP000813461">
    <property type="component" value="Unassembled WGS sequence"/>
</dbReference>
<dbReference type="OrthoDB" id="10310868at2759"/>
<comment type="caution">
    <text evidence="1">The sequence shown here is derived from an EMBL/GenBank/DDBJ whole genome shotgun (WGS) entry which is preliminary data.</text>
</comment>
<keyword evidence="2" id="KW-1185">Reference proteome</keyword>
<dbReference type="AlphaFoldDB" id="A0A8K0VXB9"/>
<reference evidence="1" key="1">
    <citation type="journal article" date="2021" name="Nat. Commun.">
        <title>Genetic determinants of endophytism in the Arabidopsis root mycobiome.</title>
        <authorList>
            <person name="Mesny F."/>
            <person name="Miyauchi S."/>
            <person name="Thiergart T."/>
            <person name="Pickel B."/>
            <person name="Atanasova L."/>
            <person name="Karlsson M."/>
            <person name="Huettel B."/>
            <person name="Barry K.W."/>
            <person name="Haridas S."/>
            <person name="Chen C."/>
            <person name="Bauer D."/>
            <person name="Andreopoulos W."/>
            <person name="Pangilinan J."/>
            <person name="LaButti K."/>
            <person name="Riley R."/>
            <person name="Lipzen A."/>
            <person name="Clum A."/>
            <person name="Drula E."/>
            <person name="Henrissat B."/>
            <person name="Kohler A."/>
            <person name="Grigoriev I.V."/>
            <person name="Martin F.M."/>
            <person name="Hacquard S."/>
        </authorList>
    </citation>
    <scope>NUCLEOTIDE SEQUENCE</scope>
    <source>
        <strain evidence="1">MPI-SDFR-AT-0120</strain>
    </source>
</reference>
<name>A0A8K0VXB9_9PLEO</name>